<proteinExistence type="predicted"/>
<reference evidence="1 2" key="2">
    <citation type="journal article" date="2016" name="Genome Announc.">
        <title>Draft Genome Sequence of the N2-Fixing Cyanobacterium Nostoc piscinale CENA21, Isolated from the Brazilian Amazon Floodplain.</title>
        <authorList>
            <person name="Leao T."/>
            <person name="Guimaraes P.I."/>
            <person name="de Melo A.G."/>
            <person name="Ramos R.T."/>
            <person name="Leao P.N."/>
            <person name="Silva A."/>
            <person name="Fiore M.F."/>
            <person name="Schneider M.P."/>
        </authorList>
    </citation>
    <scope>NUCLEOTIDE SEQUENCE [LARGE SCALE GENOMIC DNA]</scope>
    <source>
        <strain evidence="1 2">CENA21</strain>
    </source>
</reference>
<reference evidence="2" key="1">
    <citation type="submission" date="2015-07" db="EMBL/GenBank/DDBJ databases">
        <title>Genome Of Nitrogen-Fixing Cyanobacterium Nostoc piscinale CENA21 From Solimoes/Amazon River Floodplain Sediments And Comparative Genomics To Uncover Biosynthetic Natural Products Potential.</title>
        <authorList>
            <person name="Leao T.F."/>
            <person name="Leao P.N."/>
            <person name="Guimaraes P.I."/>
            <person name="de Melo A.G.C."/>
            <person name="Ramos R.T.J."/>
            <person name="Silva A."/>
            <person name="Fiore M.F."/>
            <person name="Schneider M.P.C."/>
        </authorList>
    </citation>
    <scope>NUCLEOTIDE SEQUENCE [LARGE SCALE GENOMIC DNA]</scope>
    <source>
        <strain evidence="2">CENA21</strain>
    </source>
</reference>
<dbReference type="RefSeq" id="WP_062291506.1">
    <property type="nucleotide sequence ID" value="NZ_CP012036.1"/>
</dbReference>
<evidence type="ECO:0000313" key="2">
    <source>
        <dbReference type="Proteomes" id="UP000062645"/>
    </source>
</evidence>
<organism evidence="1 2">
    <name type="scientific">Nostoc piscinale CENA21</name>
    <dbReference type="NCBI Taxonomy" id="224013"/>
    <lineage>
        <taxon>Bacteria</taxon>
        <taxon>Bacillati</taxon>
        <taxon>Cyanobacteriota</taxon>
        <taxon>Cyanophyceae</taxon>
        <taxon>Nostocales</taxon>
        <taxon>Nostocaceae</taxon>
        <taxon>Nostoc</taxon>
    </lineage>
</organism>
<dbReference type="EMBL" id="CP012036">
    <property type="protein sequence ID" value="ALF53076.1"/>
    <property type="molecule type" value="Genomic_DNA"/>
</dbReference>
<sequence>MIALTLIKVAITSINVNANEAVGNRTQILQPSVCWFRSSRTPIAAPKVGNAENSCVYRVIKVLQGLVFAF</sequence>
<evidence type="ECO:0000313" key="1">
    <source>
        <dbReference type="EMBL" id="ALF53076.1"/>
    </source>
</evidence>
<keyword evidence="2" id="KW-1185">Reference proteome</keyword>
<dbReference type="Proteomes" id="UP000062645">
    <property type="component" value="Chromosome"/>
</dbReference>
<gene>
    <name evidence="1" type="ORF">ACX27_09810</name>
</gene>
<accession>A0A0M4TVJ4</accession>
<dbReference type="PATRIC" id="fig|224013.5.peg.2374"/>
<dbReference type="AlphaFoldDB" id="A0A0M4TVJ4"/>
<name>A0A0M4TVJ4_9NOSO</name>
<dbReference type="KEGG" id="npz:ACX27_09810"/>
<protein>
    <submittedName>
        <fullName evidence="1">Uncharacterized protein</fullName>
    </submittedName>
</protein>